<dbReference type="GO" id="GO:0000824">
    <property type="term" value="F:inositol-1,4,5,6-tetrakisphosphate 3-kinase activity"/>
    <property type="evidence" value="ECO:0007669"/>
    <property type="project" value="TreeGrafter"/>
</dbReference>
<evidence type="ECO:0000256" key="5">
    <source>
        <dbReference type="SAM" id="MobiDB-lite"/>
    </source>
</evidence>
<feature type="compositionally biased region" description="Polar residues" evidence="5">
    <location>
        <begin position="165"/>
        <end position="182"/>
    </location>
</feature>
<dbReference type="Proteomes" id="UP000612746">
    <property type="component" value="Unassembled WGS sequence"/>
</dbReference>
<evidence type="ECO:0000256" key="2">
    <source>
        <dbReference type="ARBA" id="ARBA00022679"/>
    </source>
</evidence>
<keyword evidence="7" id="KW-1185">Reference proteome</keyword>
<dbReference type="GO" id="GO:0005737">
    <property type="term" value="C:cytoplasm"/>
    <property type="evidence" value="ECO:0007669"/>
    <property type="project" value="TreeGrafter"/>
</dbReference>
<protein>
    <recommendedName>
        <fullName evidence="4">Kinase</fullName>
        <ecNumber evidence="4">2.7.-.-</ecNumber>
    </recommendedName>
</protein>
<dbReference type="AlphaFoldDB" id="A0A8H7PH94"/>
<dbReference type="EMBL" id="JAEPRA010000017">
    <property type="protein sequence ID" value="KAG2173952.1"/>
    <property type="molecule type" value="Genomic_DNA"/>
</dbReference>
<accession>A0A8H7PH94</accession>
<dbReference type="GO" id="GO:0032958">
    <property type="term" value="P:inositol phosphate biosynthetic process"/>
    <property type="evidence" value="ECO:0007669"/>
    <property type="project" value="InterPro"/>
</dbReference>
<dbReference type="Pfam" id="PF03770">
    <property type="entry name" value="IPK"/>
    <property type="match status" value="1"/>
</dbReference>
<dbReference type="GO" id="GO:0005634">
    <property type="term" value="C:nucleus"/>
    <property type="evidence" value="ECO:0007669"/>
    <property type="project" value="TreeGrafter"/>
</dbReference>
<sequence>MTDWDISDYDGEGDSVDFDHDASDTDSWSDDERQQQFFDPTEITESIPLLPFDNQVGGKAHPYHLMQQRSHPLSLANIMRFAGHASIFRFSKRAICKVATPAERKFYEHLASDHHLLIPFTPQYLGVLNVSYRQPSTDQTDRQSHLMPEVVFDKNKHLLRDWMSHQNSTAHSRSSSPNQSQDRLGHNLCGNSDSASTSSHSSDRATNCSPRSNSIPTSRSLSHIEPIPFPYATSNNSLETSFDNHSSIHLPQNPSSLYKQSLSNASVLSASSSFDPTLADVGGRSVDRISVQLRRPNIVSTTSAPQTPKLRSHKAHRHKRGDDIPDGSPSPLNGDDGEIIFEMDDLEDSLPRPMNTSSSYSTLPDLVIARDSSIVQEGSSKALLDDQRFEDEAYSEAGPHFSEEMANPTEGETVSSTFNRISRPNNPWSLQLYNKGLQKMKSQKTQSTNETSGEHVQQFILIEDLTDELKYPCVLDLKMGTRQYGVYATEAKMKSQTAKCESSTSKSLGVRVCGMQVYKRNISQFLFQDKYYGRGLNAVTFRNTLVEYLDNGESCQIQHIPVLLRKLRRLAGVIRQLNGYRFYTSSLLVIYDGDNDSKRKIDIRIIDFDHCVSANEILEHGDKMTYPPTHDGPDKGYLLGIKTLVNCFEYIYRTYGGGDIEVVEGEDVFQGIGDNSSPLGDD</sequence>
<dbReference type="InterPro" id="IPR005522">
    <property type="entry name" value="IPK"/>
</dbReference>
<feature type="region of interest" description="Disordered" evidence="5">
    <location>
        <begin position="165"/>
        <end position="223"/>
    </location>
</feature>
<evidence type="ECO:0000313" key="6">
    <source>
        <dbReference type="EMBL" id="KAG2173952.1"/>
    </source>
</evidence>
<feature type="compositionally biased region" description="Polar residues" evidence="5">
    <location>
        <begin position="207"/>
        <end position="221"/>
    </location>
</feature>
<dbReference type="OrthoDB" id="2573163at2759"/>
<name>A0A8H7PH94_9FUNG</name>
<dbReference type="PANTHER" id="PTHR12400">
    <property type="entry name" value="INOSITOL POLYPHOSPHATE KINASE"/>
    <property type="match status" value="1"/>
</dbReference>
<comment type="caution">
    <text evidence="6">The sequence shown here is derived from an EMBL/GenBank/DDBJ whole genome shotgun (WGS) entry which is preliminary data.</text>
</comment>
<comment type="similarity">
    <text evidence="1 4">Belongs to the inositol phosphokinase (IPK) family.</text>
</comment>
<reference evidence="6" key="1">
    <citation type="submission" date="2020-12" db="EMBL/GenBank/DDBJ databases">
        <title>Metabolic potential, ecology and presence of endohyphal bacteria is reflected in genomic diversity of Mucoromycotina.</title>
        <authorList>
            <person name="Muszewska A."/>
            <person name="Okrasinska A."/>
            <person name="Steczkiewicz K."/>
            <person name="Drgas O."/>
            <person name="Orlowska M."/>
            <person name="Perlinska-Lenart U."/>
            <person name="Aleksandrzak-Piekarczyk T."/>
            <person name="Szatraj K."/>
            <person name="Zielenkiewicz U."/>
            <person name="Pilsyk S."/>
            <person name="Malc E."/>
            <person name="Mieczkowski P."/>
            <person name="Kruszewska J.S."/>
            <person name="Biernat P."/>
            <person name="Pawlowska J."/>
        </authorList>
    </citation>
    <scope>NUCLEOTIDE SEQUENCE</scope>
    <source>
        <strain evidence="6">WA0000051536</strain>
    </source>
</reference>
<dbReference type="InterPro" id="IPR038286">
    <property type="entry name" value="IPK_sf"/>
</dbReference>
<dbReference type="Gene3D" id="3.30.470.160">
    <property type="entry name" value="Inositol polyphosphate kinase"/>
    <property type="match status" value="1"/>
</dbReference>
<keyword evidence="2 4" id="KW-0808">Transferase</keyword>
<feature type="compositionally biased region" description="Low complexity" evidence="5">
    <location>
        <begin position="192"/>
        <end position="206"/>
    </location>
</feature>
<evidence type="ECO:0000256" key="4">
    <source>
        <dbReference type="RuleBase" id="RU363090"/>
    </source>
</evidence>
<evidence type="ECO:0000256" key="3">
    <source>
        <dbReference type="ARBA" id="ARBA00022777"/>
    </source>
</evidence>
<feature type="region of interest" description="Disordered" evidence="5">
    <location>
        <begin position="1"/>
        <end position="33"/>
    </location>
</feature>
<dbReference type="GO" id="GO:0008440">
    <property type="term" value="F:inositol-1,4,5-trisphosphate 3-kinase activity"/>
    <property type="evidence" value="ECO:0007669"/>
    <property type="project" value="TreeGrafter"/>
</dbReference>
<proteinExistence type="inferred from homology"/>
<feature type="region of interest" description="Disordered" evidence="5">
    <location>
        <begin position="296"/>
        <end position="338"/>
    </location>
</feature>
<gene>
    <name evidence="6" type="ORF">INT44_000065</name>
</gene>
<feature type="compositionally biased region" description="Acidic residues" evidence="5">
    <location>
        <begin position="1"/>
        <end position="16"/>
    </location>
</feature>
<keyword evidence="3 4" id="KW-0418">Kinase</keyword>
<evidence type="ECO:0000256" key="1">
    <source>
        <dbReference type="ARBA" id="ARBA00007374"/>
    </source>
</evidence>
<organism evidence="6 7">
    <name type="scientific">Umbelopsis vinacea</name>
    <dbReference type="NCBI Taxonomy" id="44442"/>
    <lineage>
        <taxon>Eukaryota</taxon>
        <taxon>Fungi</taxon>
        <taxon>Fungi incertae sedis</taxon>
        <taxon>Mucoromycota</taxon>
        <taxon>Mucoromycotina</taxon>
        <taxon>Umbelopsidomycetes</taxon>
        <taxon>Umbelopsidales</taxon>
        <taxon>Umbelopsidaceae</taxon>
        <taxon>Umbelopsis</taxon>
    </lineage>
</organism>
<dbReference type="PANTHER" id="PTHR12400:SF21">
    <property type="entry name" value="KINASE"/>
    <property type="match status" value="1"/>
</dbReference>
<feature type="compositionally biased region" description="Basic residues" evidence="5">
    <location>
        <begin position="310"/>
        <end position="319"/>
    </location>
</feature>
<dbReference type="GO" id="GO:0046854">
    <property type="term" value="P:phosphatidylinositol phosphate biosynthetic process"/>
    <property type="evidence" value="ECO:0007669"/>
    <property type="project" value="TreeGrafter"/>
</dbReference>
<dbReference type="EC" id="2.7.-.-" evidence="4"/>
<evidence type="ECO:0000313" key="7">
    <source>
        <dbReference type="Proteomes" id="UP000612746"/>
    </source>
</evidence>
<dbReference type="SUPFAM" id="SSF56104">
    <property type="entry name" value="SAICAR synthase-like"/>
    <property type="match status" value="1"/>
</dbReference>